<sequence>MDEKILKWLLGLLSNQELVNVVNRGGIKIAGFRKLTPKTIGKARLKVIAEISKKMDLERLTKVFYELADDSEAILKLTFSEAKEKLLKGELEPMATIGAFFHSQKTDHRRIAYELFKSLKAEKLTELQEQYMSKHEESVEEGEPSRNAVGLHNVDIIDAINKKLAKSEAKNQDLKKRLEASQKDQQQTKIDSEEQIKSLKQEIVRLEQENRRIQHQMNALKQEKRELAFENEKLKNKLSESIEELKKWKEAAASSDRVRDHVEQKKVRQVAIIGNPKNPGILKATNYDLTIYDISDIKTMNSQQLEQVDEIWLLTYRTPIGQQQLVKRMVHSQKLLEFKDYLALKNYIKRGADQ</sequence>
<evidence type="ECO:0000313" key="2">
    <source>
        <dbReference type="EMBL" id="MFC4617111.1"/>
    </source>
</evidence>
<gene>
    <name evidence="2" type="ORF">ACFO4N_00045</name>
</gene>
<evidence type="ECO:0000256" key="1">
    <source>
        <dbReference type="SAM" id="Coils"/>
    </source>
</evidence>
<feature type="coiled-coil region" evidence="1">
    <location>
        <begin position="157"/>
        <end position="251"/>
    </location>
</feature>
<name>A0ABV9GFQ8_9BACL</name>
<proteinExistence type="predicted"/>
<protein>
    <submittedName>
        <fullName evidence="2">Uncharacterized protein</fullName>
    </submittedName>
</protein>
<keyword evidence="1" id="KW-0175">Coiled coil</keyword>
<organism evidence="2 3">
    <name type="scientific">Camelliibacillus cellulosilyticus</name>
    <dbReference type="NCBI Taxonomy" id="2174486"/>
    <lineage>
        <taxon>Bacteria</taxon>
        <taxon>Bacillati</taxon>
        <taxon>Bacillota</taxon>
        <taxon>Bacilli</taxon>
        <taxon>Bacillales</taxon>
        <taxon>Sporolactobacillaceae</taxon>
        <taxon>Camelliibacillus</taxon>
    </lineage>
</organism>
<comment type="caution">
    <text evidence="2">The sequence shown here is derived from an EMBL/GenBank/DDBJ whole genome shotgun (WGS) entry which is preliminary data.</text>
</comment>
<keyword evidence="3" id="KW-1185">Reference proteome</keyword>
<dbReference type="EMBL" id="JBHSFW010000001">
    <property type="protein sequence ID" value="MFC4617111.1"/>
    <property type="molecule type" value="Genomic_DNA"/>
</dbReference>
<dbReference type="RefSeq" id="WP_376844172.1">
    <property type="nucleotide sequence ID" value="NZ_JBHSFW010000001.1"/>
</dbReference>
<dbReference type="Proteomes" id="UP001596022">
    <property type="component" value="Unassembled WGS sequence"/>
</dbReference>
<reference evidence="3" key="1">
    <citation type="journal article" date="2019" name="Int. J. Syst. Evol. Microbiol.">
        <title>The Global Catalogue of Microorganisms (GCM) 10K type strain sequencing project: providing services to taxonomists for standard genome sequencing and annotation.</title>
        <authorList>
            <consortium name="The Broad Institute Genomics Platform"/>
            <consortium name="The Broad Institute Genome Sequencing Center for Infectious Disease"/>
            <person name="Wu L."/>
            <person name="Ma J."/>
        </authorList>
    </citation>
    <scope>NUCLEOTIDE SEQUENCE [LARGE SCALE GENOMIC DNA]</scope>
    <source>
        <strain evidence="3">CGMCC 1.16306</strain>
    </source>
</reference>
<accession>A0ABV9GFQ8</accession>
<evidence type="ECO:0000313" key="3">
    <source>
        <dbReference type="Proteomes" id="UP001596022"/>
    </source>
</evidence>